<dbReference type="InterPro" id="IPR003591">
    <property type="entry name" value="Leu-rich_rpt_typical-subtyp"/>
</dbReference>
<evidence type="ECO:0000259" key="5">
    <source>
        <dbReference type="SMART" id="SM00082"/>
    </source>
</evidence>
<dbReference type="AlphaFoldDB" id="A0A0T6B7L5"/>
<keyword evidence="3" id="KW-0677">Repeat</keyword>
<dbReference type="Proteomes" id="UP000051574">
    <property type="component" value="Unassembled WGS sequence"/>
</dbReference>
<protein>
    <recommendedName>
        <fullName evidence="5">LRRCT domain-containing protein</fullName>
    </recommendedName>
</protein>
<dbReference type="SUPFAM" id="SSF52058">
    <property type="entry name" value="L domain-like"/>
    <property type="match status" value="1"/>
</dbReference>
<gene>
    <name evidence="6" type="ORF">AMK59_3019</name>
</gene>
<sequence length="679" mass="77178">FLFLIFQIMKEICTTFVLLLALLFKVTTIDGQFSCQQPSKTCDCLQINIETQLHCPTAENRQVIFAYRTGNLQITCFNSTFDIGSLDLNIHNIRWIKTRGCKSITDSFMAQLRNASSLVDLLMLDTDLEDGQMKIVSNYTKKTLEAVSMSGNRLTKLPEELNFLFELDLSSNQIKNLTEKIRFPTLNVLKLQQNSIERIDGSVFETSPKLVYLDLTQNKITELPAQLLHPLHQLKILLLASNDFQKIPDGFFRMNPLLTEVVFSDGRLTEIGSDTFSNCTGLDKFKFANNSLKSLPEGIFLYMQNLTYLDLSFNEFSDFPAGTFEGLSRITYLYLIDNKLTTWLPDHNDHIVSLKYLFLNNNSLTGVKVNTFSGLKNLLILELSNNFIATVEMKAFSRLTNLELLNLSFNKITTPDAALQMASDGALISMKINLSFNNITTITMPNYDRLQHSSTSLKIAMNMNPINCDCKIFETLKYIQAKGETKSIELSNKEVCATPTELKGMELSNINLDNFTCKTDELYRCPSACNCRMFPSKAILEINCSNVGLHSSPVINSLNIVPTGFGVNLNEIWVDLSNNSITEFTEKDHSYANVSVLNLSHNRLRKVDWIPPKTKILYLNNNMLSKIDKEVLEMLNRSTTLKEVTFNENPWKCDCNMVYFARTLRLHLMKMVTNNTIIC</sequence>
<reference evidence="6 7" key="1">
    <citation type="submission" date="2015-09" db="EMBL/GenBank/DDBJ databases">
        <title>Draft genome of the scarab beetle Oryctes borbonicus.</title>
        <authorList>
            <person name="Meyer J.M."/>
            <person name="Markov G.V."/>
            <person name="Baskaran P."/>
            <person name="Herrmann M."/>
            <person name="Sommer R.J."/>
            <person name="Roedelsperger C."/>
        </authorList>
    </citation>
    <scope>NUCLEOTIDE SEQUENCE [LARGE SCALE GENOMIC DNA]</scope>
    <source>
        <strain evidence="6">OB123</strain>
        <tissue evidence="6">Whole animal</tissue>
    </source>
</reference>
<dbReference type="PANTHER" id="PTHR24366:SF96">
    <property type="entry name" value="LEUCINE RICH REPEAT CONTAINING 53"/>
    <property type="match status" value="1"/>
</dbReference>
<dbReference type="PANTHER" id="PTHR24366">
    <property type="entry name" value="IG(IMMUNOGLOBULIN) AND LRR(LEUCINE RICH REPEAT) DOMAINS"/>
    <property type="match status" value="1"/>
</dbReference>
<feature type="domain" description="LRRCT" evidence="5">
    <location>
        <begin position="464"/>
        <end position="518"/>
    </location>
</feature>
<dbReference type="InterPro" id="IPR000483">
    <property type="entry name" value="Cys-rich_flank_reg_C"/>
</dbReference>
<evidence type="ECO:0000256" key="3">
    <source>
        <dbReference type="ARBA" id="ARBA00022737"/>
    </source>
</evidence>
<comment type="caution">
    <text evidence="6">The sequence shown here is derived from an EMBL/GenBank/DDBJ whole genome shotgun (WGS) entry which is preliminary data.</text>
</comment>
<feature type="non-terminal residue" evidence="6">
    <location>
        <position position="679"/>
    </location>
</feature>
<feature type="signal peptide" evidence="4">
    <location>
        <begin position="1"/>
        <end position="31"/>
    </location>
</feature>
<dbReference type="PRINTS" id="PR00019">
    <property type="entry name" value="LEURICHRPT"/>
</dbReference>
<dbReference type="PROSITE" id="PS51450">
    <property type="entry name" value="LRR"/>
    <property type="match status" value="3"/>
</dbReference>
<name>A0A0T6B7L5_9SCAR</name>
<dbReference type="SMART" id="SM00082">
    <property type="entry name" value="LRRCT"/>
    <property type="match status" value="1"/>
</dbReference>
<evidence type="ECO:0000256" key="4">
    <source>
        <dbReference type="SAM" id="SignalP"/>
    </source>
</evidence>
<evidence type="ECO:0000256" key="2">
    <source>
        <dbReference type="ARBA" id="ARBA00022729"/>
    </source>
</evidence>
<evidence type="ECO:0000256" key="1">
    <source>
        <dbReference type="ARBA" id="ARBA00022614"/>
    </source>
</evidence>
<keyword evidence="2 4" id="KW-0732">Signal</keyword>
<keyword evidence="1" id="KW-0433">Leucine-rich repeat</keyword>
<feature type="chain" id="PRO_5006668451" description="LRRCT domain-containing protein" evidence="4">
    <location>
        <begin position="32"/>
        <end position="679"/>
    </location>
</feature>
<evidence type="ECO:0000313" key="7">
    <source>
        <dbReference type="Proteomes" id="UP000051574"/>
    </source>
</evidence>
<evidence type="ECO:0000313" key="6">
    <source>
        <dbReference type="EMBL" id="KRT83338.1"/>
    </source>
</evidence>
<dbReference type="SMART" id="SM00369">
    <property type="entry name" value="LRR_TYP"/>
    <property type="match status" value="9"/>
</dbReference>
<accession>A0A0T6B7L5</accession>
<dbReference type="InterPro" id="IPR032675">
    <property type="entry name" value="LRR_dom_sf"/>
</dbReference>
<dbReference type="InterPro" id="IPR001611">
    <property type="entry name" value="Leu-rich_rpt"/>
</dbReference>
<dbReference type="EMBL" id="LJIG01009309">
    <property type="protein sequence ID" value="KRT83338.1"/>
    <property type="molecule type" value="Genomic_DNA"/>
</dbReference>
<dbReference type="OrthoDB" id="1421090at2759"/>
<dbReference type="GO" id="GO:0071944">
    <property type="term" value="C:cell periphery"/>
    <property type="evidence" value="ECO:0007669"/>
    <property type="project" value="UniProtKB-ARBA"/>
</dbReference>
<dbReference type="Gene3D" id="3.80.10.10">
    <property type="entry name" value="Ribonuclease Inhibitor"/>
    <property type="match status" value="5"/>
</dbReference>
<organism evidence="6 7">
    <name type="scientific">Oryctes borbonicus</name>
    <dbReference type="NCBI Taxonomy" id="1629725"/>
    <lineage>
        <taxon>Eukaryota</taxon>
        <taxon>Metazoa</taxon>
        <taxon>Ecdysozoa</taxon>
        <taxon>Arthropoda</taxon>
        <taxon>Hexapoda</taxon>
        <taxon>Insecta</taxon>
        <taxon>Pterygota</taxon>
        <taxon>Neoptera</taxon>
        <taxon>Endopterygota</taxon>
        <taxon>Coleoptera</taxon>
        <taxon>Polyphaga</taxon>
        <taxon>Scarabaeiformia</taxon>
        <taxon>Scarabaeidae</taxon>
        <taxon>Dynastinae</taxon>
        <taxon>Oryctes</taxon>
    </lineage>
</organism>
<dbReference type="Pfam" id="PF13855">
    <property type="entry name" value="LRR_8"/>
    <property type="match status" value="3"/>
</dbReference>
<proteinExistence type="predicted"/>
<feature type="non-terminal residue" evidence="6">
    <location>
        <position position="1"/>
    </location>
</feature>
<keyword evidence="7" id="KW-1185">Reference proteome</keyword>